<dbReference type="SUPFAM" id="SSF49482">
    <property type="entry name" value="Aromatic compound dioxygenase"/>
    <property type="match status" value="1"/>
</dbReference>
<feature type="region of interest" description="Disordered" evidence="1">
    <location>
        <begin position="103"/>
        <end position="126"/>
    </location>
</feature>
<keyword evidence="3" id="KW-0223">Dioxygenase</keyword>
<dbReference type="InterPro" id="IPR015889">
    <property type="entry name" value="Intradiol_dOase_core"/>
</dbReference>
<name>A0A9P6JNU6_9AGAR</name>
<protein>
    <submittedName>
        <fullName evidence="3">Intradiol ring-cleavage dioxygenase</fullName>
    </submittedName>
</protein>
<evidence type="ECO:0000256" key="2">
    <source>
        <dbReference type="SAM" id="SignalP"/>
    </source>
</evidence>
<proteinExistence type="predicted"/>
<evidence type="ECO:0000313" key="4">
    <source>
        <dbReference type="Proteomes" id="UP000807306"/>
    </source>
</evidence>
<feature type="signal peptide" evidence="2">
    <location>
        <begin position="1"/>
        <end position="23"/>
    </location>
</feature>
<dbReference type="EMBL" id="MU157863">
    <property type="protein sequence ID" value="KAF9527163.1"/>
    <property type="molecule type" value="Genomic_DNA"/>
</dbReference>
<dbReference type="PANTHER" id="PTHR34315:SF4">
    <property type="entry name" value="INTRADIOL RING-CLEAVAGE DIOXYGENASES DOMAIN-CONTAINING PROTEIN"/>
    <property type="match status" value="1"/>
</dbReference>
<comment type="caution">
    <text evidence="3">The sequence shown here is derived from an EMBL/GenBank/DDBJ whole genome shotgun (WGS) entry which is preliminary data.</text>
</comment>
<dbReference type="OrthoDB" id="121380at2759"/>
<keyword evidence="4" id="KW-1185">Reference proteome</keyword>
<dbReference type="CDD" id="cd03457">
    <property type="entry name" value="intradiol_dioxygenase_like"/>
    <property type="match status" value="1"/>
</dbReference>
<evidence type="ECO:0000256" key="1">
    <source>
        <dbReference type="SAM" id="MobiDB-lite"/>
    </source>
</evidence>
<keyword evidence="2" id="KW-0732">Signal</keyword>
<dbReference type="Gene3D" id="2.60.130.10">
    <property type="entry name" value="Aromatic compound dioxygenase"/>
    <property type="match status" value="1"/>
</dbReference>
<dbReference type="GO" id="GO:0016702">
    <property type="term" value="F:oxidoreductase activity, acting on single donors with incorporation of molecular oxygen, incorporation of two atoms of oxygen"/>
    <property type="evidence" value="ECO:0007669"/>
    <property type="project" value="InterPro"/>
</dbReference>
<gene>
    <name evidence="3" type="ORF">CPB83DRAFT_856476</name>
</gene>
<evidence type="ECO:0000313" key="3">
    <source>
        <dbReference type="EMBL" id="KAF9527163.1"/>
    </source>
</evidence>
<keyword evidence="3" id="KW-0560">Oxidoreductase</keyword>
<feature type="chain" id="PRO_5040390110" evidence="2">
    <location>
        <begin position="24"/>
        <end position="387"/>
    </location>
</feature>
<sequence>MLTMQGILNVVVLTLAVSEVASAHKKIKTEQEKEVQRVLQRAAYHCAPAVESFTRARKQAFAKRHHLTPGTGGVDDFPSIPSPADGFVDQQQLFSADSYADLDGEKISSTPSPTEDGEADDDTHMRCTPISDTYIQNNTCVLSPEVTEGPYYHIAGHPIRQNIAEFEDGLPLYLDIGVIDVETCRPMPNVLVDIWQANSTGYYAGHPYPRPGLEDEKPATEGPRKGLRAGFPRTIQEETFLRGAYPTDKNGVAQFSTIYPGYYTGRATHIHTKVFTSWAPINENNTFTADRLAHVGQFFFDEDLNTVVDKMYPYMLNPIRHTIGRTRNLQDSLNIFNESRGIESRYNPVFKVHMLGGVISQGVVGYITMGVNGSASYDNWWKGGNPS</sequence>
<accession>A0A9P6JNU6</accession>
<reference evidence="3" key="1">
    <citation type="submission" date="2020-11" db="EMBL/GenBank/DDBJ databases">
        <authorList>
            <consortium name="DOE Joint Genome Institute"/>
            <person name="Ahrendt S."/>
            <person name="Riley R."/>
            <person name="Andreopoulos W."/>
            <person name="Labutti K."/>
            <person name="Pangilinan J."/>
            <person name="Ruiz-Duenas F.J."/>
            <person name="Barrasa J.M."/>
            <person name="Sanchez-Garcia M."/>
            <person name="Camarero S."/>
            <person name="Miyauchi S."/>
            <person name="Serrano A."/>
            <person name="Linde D."/>
            <person name="Babiker R."/>
            <person name="Drula E."/>
            <person name="Ayuso-Fernandez I."/>
            <person name="Pacheco R."/>
            <person name="Padilla G."/>
            <person name="Ferreira P."/>
            <person name="Barriuso J."/>
            <person name="Kellner H."/>
            <person name="Castanera R."/>
            <person name="Alfaro M."/>
            <person name="Ramirez L."/>
            <person name="Pisabarro A.G."/>
            <person name="Kuo A."/>
            <person name="Tritt A."/>
            <person name="Lipzen A."/>
            <person name="He G."/>
            <person name="Yan M."/>
            <person name="Ng V."/>
            <person name="Cullen D."/>
            <person name="Martin F."/>
            <person name="Rosso M.-N."/>
            <person name="Henrissat B."/>
            <person name="Hibbett D."/>
            <person name="Martinez A.T."/>
            <person name="Grigoriev I.V."/>
        </authorList>
    </citation>
    <scope>NUCLEOTIDE SEQUENCE</scope>
    <source>
        <strain evidence="3">CBS 506.95</strain>
    </source>
</reference>
<dbReference type="GO" id="GO:0005506">
    <property type="term" value="F:iron ion binding"/>
    <property type="evidence" value="ECO:0007669"/>
    <property type="project" value="InterPro"/>
</dbReference>
<dbReference type="PANTHER" id="PTHR34315">
    <property type="match status" value="1"/>
</dbReference>
<dbReference type="Proteomes" id="UP000807306">
    <property type="component" value="Unassembled WGS sequence"/>
</dbReference>
<dbReference type="AlphaFoldDB" id="A0A9P6JNU6"/>
<feature type="compositionally biased region" description="Basic and acidic residues" evidence="1">
    <location>
        <begin position="212"/>
        <end position="224"/>
    </location>
</feature>
<feature type="region of interest" description="Disordered" evidence="1">
    <location>
        <begin position="209"/>
        <end position="228"/>
    </location>
</feature>
<organism evidence="3 4">
    <name type="scientific">Crepidotus variabilis</name>
    <dbReference type="NCBI Taxonomy" id="179855"/>
    <lineage>
        <taxon>Eukaryota</taxon>
        <taxon>Fungi</taxon>
        <taxon>Dikarya</taxon>
        <taxon>Basidiomycota</taxon>
        <taxon>Agaricomycotina</taxon>
        <taxon>Agaricomycetes</taxon>
        <taxon>Agaricomycetidae</taxon>
        <taxon>Agaricales</taxon>
        <taxon>Agaricineae</taxon>
        <taxon>Crepidotaceae</taxon>
        <taxon>Crepidotus</taxon>
    </lineage>
</organism>